<proteinExistence type="predicted"/>
<dbReference type="Gene3D" id="3.40.1260.10">
    <property type="entry name" value="DsrEFH-like"/>
    <property type="match status" value="1"/>
</dbReference>
<dbReference type="SUPFAM" id="SSF75169">
    <property type="entry name" value="DsrEFH-like"/>
    <property type="match status" value="1"/>
</dbReference>
<evidence type="ECO:0000313" key="2">
    <source>
        <dbReference type="Proteomes" id="UP000630923"/>
    </source>
</evidence>
<name>A0A919E4N8_9PROT</name>
<dbReference type="AlphaFoldDB" id="A0A919E4N8"/>
<keyword evidence="2" id="KW-1185">Reference proteome</keyword>
<dbReference type="Pfam" id="PF02635">
    <property type="entry name" value="DsrE"/>
    <property type="match status" value="1"/>
</dbReference>
<organism evidence="1 2">
    <name type="scientific">Kordiimonas sediminis</name>
    <dbReference type="NCBI Taxonomy" id="1735581"/>
    <lineage>
        <taxon>Bacteria</taxon>
        <taxon>Pseudomonadati</taxon>
        <taxon>Pseudomonadota</taxon>
        <taxon>Alphaproteobacteria</taxon>
        <taxon>Kordiimonadales</taxon>
        <taxon>Kordiimonadaceae</taxon>
        <taxon>Kordiimonas</taxon>
    </lineage>
</organism>
<dbReference type="Proteomes" id="UP000630923">
    <property type="component" value="Unassembled WGS sequence"/>
</dbReference>
<dbReference type="RefSeq" id="WP_191249832.1">
    <property type="nucleotide sequence ID" value="NZ_BNCI01000001.1"/>
</dbReference>
<dbReference type="InterPro" id="IPR003787">
    <property type="entry name" value="Sulphur_relay_DsrE/F-like"/>
</dbReference>
<reference evidence="1" key="1">
    <citation type="journal article" date="2014" name="Int. J. Syst. Evol. Microbiol.">
        <title>Complete genome sequence of Corynebacterium casei LMG S-19264T (=DSM 44701T), isolated from a smear-ripened cheese.</title>
        <authorList>
            <consortium name="US DOE Joint Genome Institute (JGI-PGF)"/>
            <person name="Walter F."/>
            <person name="Albersmeier A."/>
            <person name="Kalinowski J."/>
            <person name="Ruckert C."/>
        </authorList>
    </citation>
    <scope>NUCLEOTIDE SEQUENCE</scope>
    <source>
        <strain evidence="1">KCTC 42590</strain>
    </source>
</reference>
<evidence type="ECO:0000313" key="1">
    <source>
        <dbReference type="EMBL" id="GHF12771.1"/>
    </source>
</evidence>
<reference evidence="1" key="2">
    <citation type="submission" date="2020-09" db="EMBL/GenBank/DDBJ databases">
        <authorList>
            <person name="Sun Q."/>
            <person name="Kim S."/>
        </authorList>
    </citation>
    <scope>NUCLEOTIDE SEQUENCE</scope>
    <source>
        <strain evidence="1">KCTC 42590</strain>
    </source>
</reference>
<accession>A0A919E4N8</accession>
<protein>
    <recommendedName>
        <fullName evidence="3">Peroxiredoxin</fullName>
    </recommendedName>
</protein>
<gene>
    <name evidence="1" type="ORF">GCM10017044_03420</name>
</gene>
<sequence length="136" mass="14611">MSKKYPMTLIILSPDVDKIHMAMTLAVTAASEGRPTSLFFAKKAADVLTRGGWDRLCQAEGYAAGAFDAHHENAGLPDFALLAQALGAVNARFLICDAAVTEYGITSDQLLSHPHIEVLSLGELLKQGFGGDWMTF</sequence>
<dbReference type="InterPro" id="IPR027396">
    <property type="entry name" value="DsrEFH-like"/>
</dbReference>
<dbReference type="EMBL" id="BNCI01000001">
    <property type="protein sequence ID" value="GHF12771.1"/>
    <property type="molecule type" value="Genomic_DNA"/>
</dbReference>
<comment type="caution">
    <text evidence="1">The sequence shown here is derived from an EMBL/GenBank/DDBJ whole genome shotgun (WGS) entry which is preliminary data.</text>
</comment>
<evidence type="ECO:0008006" key="3">
    <source>
        <dbReference type="Google" id="ProtNLM"/>
    </source>
</evidence>